<dbReference type="EMBL" id="CAUWAG010000013">
    <property type="protein sequence ID" value="CAJ2509763.1"/>
    <property type="molecule type" value="Genomic_DNA"/>
</dbReference>
<name>A0AAI8VSE4_9PEZI</name>
<dbReference type="SUPFAM" id="SSF53335">
    <property type="entry name" value="S-adenosyl-L-methionine-dependent methyltransferases"/>
    <property type="match status" value="1"/>
</dbReference>
<gene>
    <name evidence="3" type="ORF">KHLLAP_LOCUS10231</name>
</gene>
<reference evidence="3" key="1">
    <citation type="submission" date="2023-10" db="EMBL/GenBank/DDBJ databases">
        <authorList>
            <person name="Hackl T."/>
        </authorList>
    </citation>
    <scope>NUCLEOTIDE SEQUENCE</scope>
</reference>
<evidence type="ECO:0000313" key="3">
    <source>
        <dbReference type="EMBL" id="CAJ2509763.1"/>
    </source>
</evidence>
<feature type="chain" id="PRO_5042491650" evidence="1">
    <location>
        <begin position="25"/>
        <end position="355"/>
    </location>
</feature>
<dbReference type="SUPFAM" id="SSF46785">
    <property type="entry name" value="Winged helix' DNA-binding domain"/>
    <property type="match status" value="1"/>
</dbReference>
<dbReference type="InterPro" id="IPR001077">
    <property type="entry name" value="COMT_C"/>
</dbReference>
<feature type="signal peptide" evidence="1">
    <location>
        <begin position="1"/>
        <end position="24"/>
    </location>
</feature>
<dbReference type="InterPro" id="IPR036388">
    <property type="entry name" value="WH-like_DNA-bd_sf"/>
</dbReference>
<organism evidence="3 4">
    <name type="scientific">Anthostomella pinea</name>
    <dbReference type="NCBI Taxonomy" id="933095"/>
    <lineage>
        <taxon>Eukaryota</taxon>
        <taxon>Fungi</taxon>
        <taxon>Dikarya</taxon>
        <taxon>Ascomycota</taxon>
        <taxon>Pezizomycotina</taxon>
        <taxon>Sordariomycetes</taxon>
        <taxon>Xylariomycetidae</taxon>
        <taxon>Xylariales</taxon>
        <taxon>Xylariaceae</taxon>
        <taxon>Anthostomella</taxon>
    </lineage>
</organism>
<dbReference type="GO" id="GO:0008171">
    <property type="term" value="F:O-methyltransferase activity"/>
    <property type="evidence" value="ECO:0007669"/>
    <property type="project" value="InterPro"/>
</dbReference>
<evidence type="ECO:0000256" key="1">
    <source>
        <dbReference type="SAM" id="SignalP"/>
    </source>
</evidence>
<feature type="domain" description="O-methyltransferase C-terminal" evidence="2">
    <location>
        <begin position="152"/>
        <end position="286"/>
    </location>
</feature>
<dbReference type="Gene3D" id="1.10.10.10">
    <property type="entry name" value="Winged helix-like DNA-binding domain superfamily/Winged helix DNA-binding domain"/>
    <property type="match status" value="1"/>
</dbReference>
<keyword evidence="1" id="KW-0732">Signal</keyword>
<keyword evidence="4" id="KW-1185">Reference proteome</keyword>
<sequence>MHFAYLAIIAVFILKLSILQNTDGAAADVKDERTRRRLIEGGRKLAASLEQPRETLRRIGHFPFQLPLALVGVETGVFDALTAAQHPLSITELAEKSGVNIDLLKRLLRYYQATDSISQVGDDTFQSSNVTRALSDADHGKSLRWIKKGGLSSSTLDFEKRFSQGATSSTILFVDVGGGSGSQARTFRQRYPNLPGRVLLQDQLEVVQHVKIELASSRIEAEVYAIFTPQISLLLAEHLPWSKCKEILTKAKAGMTKESVLLIDEIVLPERHATTQGAEHDIEVMVTVVAASKLFCLQCHDPRENVIADSTSTAVGMERTRAQWESLLNEAGLKIIEVLKYDQDYKDSVIIAGVK</sequence>
<dbReference type="PANTHER" id="PTHR43712">
    <property type="entry name" value="PUTATIVE (AFU_ORTHOLOGUE AFUA_4G14580)-RELATED"/>
    <property type="match status" value="1"/>
</dbReference>
<dbReference type="InterPro" id="IPR036390">
    <property type="entry name" value="WH_DNA-bd_sf"/>
</dbReference>
<evidence type="ECO:0000259" key="2">
    <source>
        <dbReference type="Pfam" id="PF00891"/>
    </source>
</evidence>
<dbReference type="Proteomes" id="UP001295740">
    <property type="component" value="Unassembled WGS sequence"/>
</dbReference>
<dbReference type="AlphaFoldDB" id="A0AAI8VSE4"/>
<comment type="caution">
    <text evidence="3">The sequence shown here is derived from an EMBL/GenBank/DDBJ whole genome shotgun (WGS) entry which is preliminary data.</text>
</comment>
<dbReference type="PANTHER" id="PTHR43712:SF1">
    <property type="entry name" value="HYPOTHETICAL O-METHYLTRANSFERASE (EUROFUNG)-RELATED"/>
    <property type="match status" value="1"/>
</dbReference>
<dbReference type="Gene3D" id="3.40.50.150">
    <property type="entry name" value="Vaccinia Virus protein VP39"/>
    <property type="match status" value="1"/>
</dbReference>
<proteinExistence type="predicted"/>
<accession>A0AAI8VSE4</accession>
<protein>
    <submittedName>
        <fullName evidence="3">Uu.00g056630.m01.CDS01</fullName>
    </submittedName>
</protein>
<dbReference type="InterPro" id="IPR029063">
    <property type="entry name" value="SAM-dependent_MTases_sf"/>
</dbReference>
<dbReference type="Pfam" id="PF00891">
    <property type="entry name" value="Methyltransf_2"/>
    <property type="match status" value="1"/>
</dbReference>
<evidence type="ECO:0000313" key="4">
    <source>
        <dbReference type="Proteomes" id="UP001295740"/>
    </source>
</evidence>